<dbReference type="SUPFAM" id="SSF51011">
    <property type="entry name" value="Glycosyl hydrolase domain"/>
    <property type="match status" value="1"/>
</dbReference>
<dbReference type="EMBL" id="ML119822">
    <property type="protein sequence ID" value="RPA73419.1"/>
    <property type="molecule type" value="Genomic_DNA"/>
</dbReference>
<dbReference type="InterPro" id="IPR001139">
    <property type="entry name" value="Glyco_hydro_30"/>
</dbReference>
<evidence type="ECO:0000259" key="6">
    <source>
        <dbReference type="Pfam" id="PF17189"/>
    </source>
</evidence>
<dbReference type="STRING" id="1160509.A0A3N4HHE8"/>
<dbReference type="AlphaFoldDB" id="A0A3N4HHE8"/>
<dbReference type="OrthoDB" id="2012278at2759"/>
<reference evidence="7 8" key="1">
    <citation type="journal article" date="2018" name="Nat. Ecol. Evol.">
        <title>Pezizomycetes genomes reveal the molecular basis of ectomycorrhizal truffle lifestyle.</title>
        <authorList>
            <person name="Murat C."/>
            <person name="Payen T."/>
            <person name="Noel B."/>
            <person name="Kuo A."/>
            <person name="Morin E."/>
            <person name="Chen J."/>
            <person name="Kohler A."/>
            <person name="Krizsan K."/>
            <person name="Balestrini R."/>
            <person name="Da Silva C."/>
            <person name="Montanini B."/>
            <person name="Hainaut M."/>
            <person name="Levati E."/>
            <person name="Barry K.W."/>
            <person name="Belfiori B."/>
            <person name="Cichocki N."/>
            <person name="Clum A."/>
            <person name="Dockter R.B."/>
            <person name="Fauchery L."/>
            <person name="Guy J."/>
            <person name="Iotti M."/>
            <person name="Le Tacon F."/>
            <person name="Lindquist E.A."/>
            <person name="Lipzen A."/>
            <person name="Malagnac F."/>
            <person name="Mello A."/>
            <person name="Molinier V."/>
            <person name="Miyauchi S."/>
            <person name="Poulain J."/>
            <person name="Riccioni C."/>
            <person name="Rubini A."/>
            <person name="Sitrit Y."/>
            <person name="Splivallo R."/>
            <person name="Traeger S."/>
            <person name="Wang M."/>
            <person name="Zifcakova L."/>
            <person name="Wipf D."/>
            <person name="Zambonelli A."/>
            <person name="Paolocci F."/>
            <person name="Nowrousian M."/>
            <person name="Ottonello S."/>
            <person name="Baldrian P."/>
            <person name="Spatafora J.W."/>
            <person name="Henrissat B."/>
            <person name="Nagy L.G."/>
            <person name="Aury J.M."/>
            <person name="Wincker P."/>
            <person name="Grigoriev I.V."/>
            <person name="Bonfante P."/>
            <person name="Martin F.M."/>
        </authorList>
    </citation>
    <scope>NUCLEOTIDE SEQUENCE [LARGE SCALE GENOMIC DNA]</scope>
    <source>
        <strain evidence="7 8">RN42</strain>
    </source>
</reference>
<evidence type="ECO:0000256" key="3">
    <source>
        <dbReference type="ARBA" id="ARBA00022801"/>
    </source>
</evidence>
<evidence type="ECO:0000313" key="8">
    <source>
        <dbReference type="Proteomes" id="UP000275078"/>
    </source>
</evidence>
<evidence type="ECO:0000256" key="1">
    <source>
        <dbReference type="ARBA" id="ARBA00005382"/>
    </source>
</evidence>
<feature type="domain" description="Glycosyl hydrolase family 30 beta sandwich" evidence="6">
    <location>
        <begin position="377"/>
        <end position="426"/>
    </location>
</feature>
<keyword evidence="7" id="KW-0624">Polysaccharide degradation</keyword>
<organism evidence="7 8">
    <name type="scientific">Ascobolus immersus RN42</name>
    <dbReference type="NCBI Taxonomy" id="1160509"/>
    <lineage>
        <taxon>Eukaryota</taxon>
        <taxon>Fungi</taxon>
        <taxon>Dikarya</taxon>
        <taxon>Ascomycota</taxon>
        <taxon>Pezizomycotina</taxon>
        <taxon>Pezizomycetes</taxon>
        <taxon>Pezizales</taxon>
        <taxon>Ascobolaceae</taxon>
        <taxon>Ascobolus</taxon>
    </lineage>
</organism>
<dbReference type="GO" id="GO:0004348">
    <property type="term" value="F:glucosylceramidase activity"/>
    <property type="evidence" value="ECO:0007669"/>
    <property type="project" value="InterPro"/>
</dbReference>
<accession>A0A3N4HHE8</accession>
<feature type="domain" description="Endo-beta-1,6-galactanase-like" evidence="5">
    <location>
        <begin position="24"/>
        <end position="258"/>
    </location>
</feature>
<dbReference type="GO" id="GO:0016020">
    <property type="term" value="C:membrane"/>
    <property type="evidence" value="ECO:0007669"/>
    <property type="project" value="GOC"/>
</dbReference>
<dbReference type="Proteomes" id="UP000275078">
    <property type="component" value="Unassembled WGS sequence"/>
</dbReference>
<evidence type="ECO:0000256" key="4">
    <source>
        <dbReference type="SAM" id="SignalP"/>
    </source>
</evidence>
<feature type="signal peptide" evidence="4">
    <location>
        <begin position="1"/>
        <end position="21"/>
    </location>
</feature>
<dbReference type="Pfam" id="PF17189">
    <property type="entry name" value="Glyco_hydro_30C"/>
    <property type="match status" value="1"/>
</dbReference>
<dbReference type="Pfam" id="PF14587">
    <property type="entry name" value="Glyco_hydr_30_2"/>
    <property type="match status" value="1"/>
</dbReference>
<dbReference type="PANTHER" id="PTHR11069">
    <property type="entry name" value="GLUCOSYLCERAMIDASE"/>
    <property type="match status" value="1"/>
</dbReference>
<comment type="similarity">
    <text evidence="1">Belongs to the glycosyl hydrolase 30 family.</text>
</comment>
<keyword evidence="2 4" id="KW-0732">Signal</keyword>
<evidence type="ECO:0000313" key="7">
    <source>
        <dbReference type="EMBL" id="RPA73419.1"/>
    </source>
</evidence>
<sequence length="466" mass="50610">MIGTLPTTWLVFAASTLSVLGQTQVTVNLNTQYQEIDGFGISQAFTRANEFKALSAVPRQQGLDYLFNTTTGAGLTIIRMRIGAQTKKANNESFSILPNNPGGPNSPRNYVWDGDDASQVWFTKEAQKYGVTRFIADSWSAPAYMKTNNNVNSGGYLCGVQGRRCNSGDWREAFAEYLVQYVKFYRQEGVNITHLGFLNEPDFTASYESMLSNGQEAASFIPTLYKALQTAALEKEVAITCCDAMGWDTQKGITSAMLSAGMEQYLGLITSHSYTSDPRNIMNTGKLKVWQTEAADLQSRWCTTWYGNGGQCEGLTWANKIHTGIVNANLSGYIYWQGVEVNQFQAASYLVASDGRTVTPSGRLWAFAQWSRFIRPGARRLGTSGAPGSTSVAAFRNSDGSVVVVFTNNGGGQQSVRVGTNGGSFERAEAWVTDNSRAVAAVSVGISGGIATLTILARSVLTVRFS</sequence>
<feature type="chain" id="PRO_5018249433" evidence="4">
    <location>
        <begin position="22"/>
        <end position="466"/>
    </location>
</feature>
<keyword evidence="3 7" id="KW-0378">Hydrolase</keyword>
<dbReference type="InterPro" id="IPR013780">
    <property type="entry name" value="Glyco_hydro_b"/>
</dbReference>
<protein>
    <submittedName>
        <fullName evidence="7">Xylanase</fullName>
    </submittedName>
</protein>
<name>A0A3N4HHE8_ASCIM</name>
<dbReference type="InterPro" id="IPR039514">
    <property type="entry name" value="6GAL-like"/>
</dbReference>
<keyword evidence="7" id="KW-0858">Xylan degradation</keyword>
<dbReference type="Gene3D" id="3.20.20.80">
    <property type="entry name" value="Glycosidases"/>
    <property type="match status" value="1"/>
</dbReference>
<gene>
    <name evidence="7" type="ORF">BJ508DRAFT_244368</name>
</gene>
<keyword evidence="7" id="KW-0119">Carbohydrate metabolism</keyword>
<dbReference type="GO" id="GO:0006680">
    <property type="term" value="P:glucosylceramide catabolic process"/>
    <property type="evidence" value="ECO:0007669"/>
    <property type="project" value="TreeGrafter"/>
</dbReference>
<keyword evidence="8" id="KW-1185">Reference proteome</keyword>
<dbReference type="InterPro" id="IPR033452">
    <property type="entry name" value="GH30_C"/>
</dbReference>
<dbReference type="PANTHER" id="PTHR11069:SF23">
    <property type="entry name" value="LYSOSOMAL ACID GLUCOSYLCERAMIDASE"/>
    <property type="match status" value="1"/>
</dbReference>
<evidence type="ECO:0000256" key="2">
    <source>
        <dbReference type="ARBA" id="ARBA00022729"/>
    </source>
</evidence>
<dbReference type="InterPro" id="IPR017853">
    <property type="entry name" value="GH"/>
</dbReference>
<proteinExistence type="inferred from homology"/>
<dbReference type="SUPFAM" id="SSF51445">
    <property type="entry name" value="(Trans)glycosidases"/>
    <property type="match status" value="1"/>
</dbReference>
<dbReference type="Gene3D" id="2.60.40.1180">
    <property type="entry name" value="Golgi alpha-mannosidase II"/>
    <property type="match status" value="1"/>
</dbReference>
<evidence type="ECO:0000259" key="5">
    <source>
        <dbReference type="Pfam" id="PF14587"/>
    </source>
</evidence>
<dbReference type="GO" id="GO:0045493">
    <property type="term" value="P:xylan catabolic process"/>
    <property type="evidence" value="ECO:0007669"/>
    <property type="project" value="UniProtKB-KW"/>
</dbReference>
<keyword evidence="7" id="KW-0326">Glycosidase</keyword>